<dbReference type="GO" id="GO:0000160">
    <property type="term" value="P:phosphorelay signal transduction system"/>
    <property type="evidence" value="ECO:0007669"/>
    <property type="project" value="UniProtKB-KW"/>
</dbReference>
<evidence type="ECO:0000256" key="3">
    <source>
        <dbReference type="ARBA" id="ARBA00023012"/>
    </source>
</evidence>
<dbReference type="PANTHER" id="PTHR24421">
    <property type="entry name" value="NITRATE/NITRITE SENSOR PROTEIN NARX-RELATED"/>
    <property type="match status" value="1"/>
</dbReference>
<dbReference type="CDD" id="cd16917">
    <property type="entry name" value="HATPase_UhpB-NarQ-NarX-like"/>
    <property type="match status" value="1"/>
</dbReference>
<dbReference type="InterPro" id="IPR005467">
    <property type="entry name" value="His_kinase_dom"/>
</dbReference>
<keyword evidence="2 5" id="KW-0418">Kinase</keyword>
<dbReference type="EC" id="2.7.3.-" evidence="5"/>
<dbReference type="InterPro" id="IPR050482">
    <property type="entry name" value="Sensor_HK_TwoCompSys"/>
</dbReference>
<evidence type="ECO:0000313" key="6">
    <source>
        <dbReference type="Proteomes" id="UP000039021"/>
    </source>
</evidence>
<evidence type="ECO:0000256" key="1">
    <source>
        <dbReference type="ARBA" id="ARBA00022679"/>
    </source>
</evidence>
<dbReference type="InterPro" id="IPR003594">
    <property type="entry name" value="HATPase_dom"/>
</dbReference>
<evidence type="ECO:0000259" key="4">
    <source>
        <dbReference type="PROSITE" id="PS50109"/>
    </source>
</evidence>
<gene>
    <name evidence="5" type="primary">devS</name>
    <name evidence="5" type="ORF">ERS007739_04785</name>
</gene>
<feature type="domain" description="Histidine kinase" evidence="4">
    <location>
        <begin position="18"/>
        <end position="100"/>
    </location>
</feature>
<dbReference type="EMBL" id="CSBK01003224">
    <property type="protein sequence ID" value="CPA71650.1"/>
    <property type="molecule type" value="Genomic_DNA"/>
</dbReference>
<dbReference type="PANTHER" id="PTHR24421:SF56">
    <property type="entry name" value="OXYGEN SENSOR HISTIDINE KINASE RESPONSE REGULATOR DOST"/>
    <property type="match status" value="1"/>
</dbReference>
<comment type="caution">
    <text evidence="5">The sequence shown here is derived from an EMBL/GenBank/DDBJ whole genome shotgun (WGS) entry which is preliminary data.</text>
</comment>
<dbReference type="AlphaFoldDB" id="A0A916LGD3"/>
<dbReference type="EC" id="2.7.13.3" evidence="5"/>
<dbReference type="SUPFAM" id="SSF55874">
    <property type="entry name" value="ATPase domain of HSP90 chaperone/DNA topoisomerase II/histidine kinase"/>
    <property type="match status" value="1"/>
</dbReference>
<protein>
    <submittedName>
        <fullName evidence="5">Two component sensor histidine kinase DEVS</fullName>
        <ecNumber evidence="5">2.7.13.3</ecNumber>
        <ecNumber evidence="5">2.7.3.-</ecNumber>
    </submittedName>
</protein>
<name>A0A916LGD3_MYCTX</name>
<accession>A0A916LGD3</accession>
<reference evidence="6" key="1">
    <citation type="submission" date="2015-03" db="EMBL/GenBank/DDBJ databases">
        <authorList>
            <consortium name="Pathogen Informatics"/>
        </authorList>
    </citation>
    <scope>NUCLEOTIDE SEQUENCE [LARGE SCALE GENOMIC DNA]</scope>
    <source>
        <strain evidence="6">N09902308</strain>
    </source>
</reference>
<dbReference type="GO" id="GO:0004673">
    <property type="term" value="F:protein histidine kinase activity"/>
    <property type="evidence" value="ECO:0007669"/>
    <property type="project" value="UniProtKB-EC"/>
</dbReference>
<evidence type="ECO:0000313" key="5">
    <source>
        <dbReference type="EMBL" id="CPA71650.1"/>
    </source>
</evidence>
<dbReference type="Gene3D" id="3.30.565.10">
    <property type="entry name" value="Histidine kinase-like ATPase, C-terminal domain"/>
    <property type="match status" value="1"/>
</dbReference>
<dbReference type="PROSITE" id="PS50109">
    <property type="entry name" value="HIS_KIN"/>
    <property type="match status" value="1"/>
</dbReference>
<organism evidence="5 6">
    <name type="scientific">Mycobacterium tuberculosis</name>
    <dbReference type="NCBI Taxonomy" id="1773"/>
    <lineage>
        <taxon>Bacteria</taxon>
        <taxon>Bacillati</taxon>
        <taxon>Actinomycetota</taxon>
        <taxon>Actinomycetes</taxon>
        <taxon>Mycobacteriales</taxon>
        <taxon>Mycobacteriaceae</taxon>
        <taxon>Mycobacterium</taxon>
        <taxon>Mycobacterium tuberculosis complex</taxon>
    </lineage>
</organism>
<proteinExistence type="predicted"/>
<dbReference type="Pfam" id="PF02518">
    <property type="entry name" value="HATPase_c"/>
    <property type="match status" value="1"/>
</dbReference>
<sequence length="100" mass="10407">MGPLSVVDSALADQAEAVVREAVSNAVRHAKASTLTVRVKVDDDLCIEVTDNGRGLPDEFTGSGLTNLRQRAEQAGGEFTLASVPGASGTVLRWSAPLSQ</sequence>
<dbReference type="Proteomes" id="UP000039021">
    <property type="component" value="Unassembled WGS sequence"/>
</dbReference>
<dbReference type="SMART" id="SM00387">
    <property type="entry name" value="HATPase_c"/>
    <property type="match status" value="1"/>
</dbReference>
<evidence type="ECO:0000256" key="2">
    <source>
        <dbReference type="ARBA" id="ARBA00022777"/>
    </source>
</evidence>
<dbReference type="InterPro" id="IPR036890">
    <property type="entry name" value="HATPase_C_sf"/>
</dbReference>
<keyword evidence="3" id="KW-0902">Two-component regulatory system</keyword>
<keyword evidence="1 5" id="KW-0808">Transferase</keyword>